<evidence type="ECO:0000256" key="1">
    <source>
        <dbReference type="SAM" id="Coils"/>
    </source>
</evidence>
<accession>T2IWE9</accession>
<organism evidence="2 3">
    <name type="scientific">Crocosphaera watsonii WH 0005</name>
    <dbReference type="NCBI Taxonomy" id="423472"/>
    <lineage>
        <taxon>Bacteria</taxon>
        <taxon>Bacillati</taxon>
        <taxon>Cyanobacteriota</taxon>
        <taxon>Cyanophyceae</taxon>
        <taxon>Oscillatoriophycideae</taxon>
        <taxon>Chroococcales</taxon>
        <taxon>Aphanothecaceae</taxon>
        <taxon>Crocosphaera</taxon>
    </lineage>
</organism>
<dbReference type="EMBL" id="CAQL01000937">
    <property type="protein sequence ID" value="CCQ57991.1"/>
    <property type="molecule type" value="Genomic_DNA"/>
</dbReference>
<comment type="caution">
    <text evidence="2">The sequence shown here is derived from an EMBL/GenBank/DDBJ whole genome shotgun (WGS) entry which is preliminary data.</text>
</comment>
<feature type="coiled-coil region" evidence="1">
    <location>
        <begin position="159"/>
        <end position="256"/>
    </location>
</feature>
<dbReference type="Gene3D" id="1.10.287.470">
    <property type="entry name" value="Helix hairpin bin"/>
    <property type="match status" value="1"/>
</dbReference>
<name>T2IWE9_CROWT</name>
<proteinExistence type="predicted"/>
<dbReference type="RefSeq" id="WP_021833722.1">
    <property type="nucleotide sequence ID" value="NZ_CAQL01000937.1"/>
</dbReference>
<dbReference type="AlphaFoldDB" id="T2IWE9"/>
<reference evidence="2 3" key="2">
    <citation type="submission" date="2013-09" db="EMBL/GenBank/DDBJ databases">
        <title>Whole genome comparison of six Crocosphaera watsonii strains with differing phenotypes.</title>
        <authorList>
            <person name="Bench S.R."/>
            <person name="Heller P."/>
            <person name="Frank I."/>
            <person name="Arciniega M."/>
            <person name="Shilova I.N."/>
            <person name="Zehr J.P."/>
        </authorList>
    </citation>
    <scope>NUCLEOTIDE SEQUENCE [LARGE SCALE GENOMIC DNA]</scope>
    <source>
        <strain evidence="2 3">WH 0005</strain>
    </source>
</reference>
<dbReference type="Proteomes" id="UP000017981">
    <property type="component" value="Unassembled WGS sequence"/>
</dbReference>
<evidence type="ECO:0000313" key="3">
    <source>
        <dbReference type="Proteomes" id="UP000017981"/>
    </source>
</evidence>
<protein>
    <submittedName>
        <fullName evidence="2">Uncharacterized protein</fullName>
    </submittedName>
</protein>
<gene>
    <name evidence="2" type="ORF">CWATWH0005_5598</name>
</gene>
<reference evidence="2 3" key="1">
    <citation type="submission" date="2013-01" db="EMBL/GenBank/DDBJ databases">
        <authorList>
            <person name="Bench S."/>
        </authorList>
    </citation>
    <scope>NUCLEOTIDE SEQUENCE [LARGE SCALE GENOMIC DNA]</scope>
    <source>
        <strain evidence="2 3">WH 0005</strain>
    </source>
</reference>
<keyword evidence="1" id="KW-0175">Coiled coil</keyword>
<sequence length="295" mass="34188">MMILSESLEFYFKEARQFKQDLSEIEQIKDINTYYRQCSGKNYVQKRLKLLEWWENLPEYLTDKILTLPLKAFNFNHWFRLTQLSLEQTSEWYNNLFSLLQERGKLFALDILNIAQPMFSRKPINSLKLGEEVSEEGLCLVQKKFSLDAQQLADIKTKLKQTEGKTENLLTLLEDLELDSLKLLTPKGQLTWQKAQYEAQLAQKDAQLAQAQATLDSAIAETQRCQDLVQEQAGIISRHEKAIQQQSEQIKQLLELSQANKKKPKSKSNFFNNVEKATATKTEVNSNTPQYANIS</sequence>
<evidence type="ECO:0000313" key="2">
    <source>
        <dbReference type="EMBL" id="CCQ57991.1"/>
    </source>
</evidence>